<gene>
    <name evidence="2" type="ORF">LXN57_40860</name>
</gene>
<dbReference type="InterPro" id="IPR001387">
    <property type="entry name" value="Cro/C1-type_HTH"/>
</dbReference>
<dbReference type="SUPFAM" id="SSF47413">
    <property type="entry name" value="lambda repressor-like DNA-binding domains"/>
    <property type="match status" value="1"/>
</dbReference>
<dbReference type="PROSITE" id="PS50943">
    <property type="entry name" value="HTH_CROC1"/>
    <property type="match status" value="1"/>
</dbReference>
<sequence length="150" mass="16533">MPDDEKLTAEGGSSLAARLDWLFEHVRDKDGREFSQREVARRITEAGEPISHAYIAQLRRGAKTDPTLGHLRALAHFFGVPVEYFTSEEVAAGARTELTLVAALQGLKAQTVALRDSIMPDAAEAIAAMSRLMDTIREIDDRRNDGRDGL</sequence>
<dbReference type="InterPro" id="IPR010982">
    <property type="entry name" value="Lambda_DNA-bd_dom_sf"/>
</dbReference>
<proteinExistence type="predicted"/>
<evidence type="ECO:0000259" key="1">
    <source>
        <dbReference type="PROSITE" id="PS50943"/>
    </source>
</evidence>
<reference evidence="2 3" key="1">
    <citation type="submission" date="2022-06" db="EMBL/GenBank/DDBJ databases">
        <title>Actinoplanes abujensis sp. nov., isolated from Nigerian arid soil.</title>
        <authorList>
            <person name="Ding P."/>
        </authorList>
    </citation>
    <scope>NUCLEOTIDE SEQUENCE [LARGE SCALE GENOMIC DNA]</scope>
    <source>
        <strain evidence="3">TRM88002</strain>
    </source>
</reference>
<dbReference type="EMBL" id="JAMQOL010000068">
    <property type="protein sequence ID" value="MCM4083917.1"/>
    <property type="molecule type" value="Genomic_DNA"/>
</dbReference>
<dbReference type="Pfam" id="PF01381">
    <property type="entry name" value="HTH_3"/>
    <property type="match status" value="1"/>
</dbReference>
<comment type="caution">
    <text evidence="2">The sequence shown here is derived from an EMBL/GenBank/DDBJ whole genome shotgun (WGS) entry which is preliminary data.</text>
</comment>
<feature type="domain" description="HTH cro/C1-type" evidence="1">
    <location>
        <begin position="50"/>
        <end position="85"/>
    </location>
</feature>
<dbReference type="Proteomes" id="UP001523216">
    <property type="component" value="Unassembled WGS sequence"/>
</dbReference>
<accession>A0ABT0YCY1</accession>
<dbReference type="RefSeq" id="WP_251803685.1">
    <property type="nucleotide sequence ID" value="NZ_JAMQOL010000068.1"/>
</dbReference>
<evidence type="ECO:0000313" key="2">
    <source>
        <dbReference type="EMBL" id="MCM4083917.1"/>
    </source>
</evidence>
<protein>
    <submittedName>
        <fullName evidence="2">Helix-turn-helix transcriptional regulator</fullName>
    </submittedName>
</protein>
<name>A0ABT0YCY1_9ACTN</name>
<keyword evidence="3" id="KW-1185">Reference proteome</keyword>
<organism evidence="2 3">
    <name type="scientific">Paractinoplanes hotanensis</name>
    <dbReference type="NCBI Taxonomy" id="2906497"/>
    <lineage>
        <taxon>Bacteria</taxon>
        <taxon>Bacillati</taxon>
        <taxon>Actinomycetota</taxon>
        <taxon>Actinomycetes</taxon>
        <taxon>Micromonosporales</taxon>
        <taxon>Micromonosporaceae</taxon>
        <taxon>Paractinoplanes</taxon>
    </lineage>
</organism>
<dbReference type="Gene3D" id="1.10.260.40">
    <property type="entry name" value="lambda repressor-like DNA-binding domains"/>
    <property type="match status" value="1"/>
</dbReference>
<evidence type="ECO:0000313" key="3">
    <source>
        <dbReference type="Proteomes" id="UP001523216"/>
    </source>
</evidence>